<dbReference type="Pfam" id="PF00498">
    <property type="entry name" value="FHA"/>
    <property type="match status" value="1"/>
</dbReference>
<dbReference type="InterPro" id="IPR008984">
    <property type="entry name" value="SMAD_FHA_dom_sf"/>
</dbReference>
<feature type="compositionally biased region" description="Basic and acidic residues" evidence="1">
    <location>
        <begin position="822"/>
        <end position="834"/>
    </location>
</feature>
<feature type="compositionally biased region" description="Basic and acidic residues" evidence="1">
    <location>
        <begin position="211"/>
        <end position="221"/>
    </location>
</feature>
<dbReference type="GeneID" id="19017014"/>
<proteinExistence type="predicted"/>
<feature type="region of interest" description="Disordered" evidence="1">
    <location>
        <begin position="518"/>
        <end position="650"/>
    </location>
</feature>
<dbReference type="SUPFAM" id="SSF49879">
    <property type="entry name" value="SMAD/FHA domain"/>
    <property type="match status" value="1"/>
</dbReference>
<feature type="region of interest" description="Disordered" evidence="1">
    <location>
        <begin position="791"/>
        <end position="848"/>
    </location>
</feature>
<dbReference type="OrthoDB" id="498968at2759"/>
<protein>
    <recommendedName>
        <fullName evidence="2">FHA domain-containing protein</fullName>
    </recommendedName>
</protein>
<evidence type="ECO:0000313" key="3">
    <source>
        <dbReference type="EMBL" id="CCO15703.1"/>
    </source>
</evidence>
<feature type="compositionally biased region" description="Acidic residues" evidence="1">
    <location>
        <begin position="571"/>
        <end position="587"/>
    </location>
</feature>
<sequence length="848" mass="94053">MVEEEEDPPPYASLIAISDDAKSILHVDQSTKQFDKFGIKKVPLDGPTISLRYSNSILGRILMAKDNVTRAKTQVADLALDLPSVSAEHAKIICVKDSSSPLGYTATITDCSRNGLWVNGVKLVKGEPNFLKDGDLIDFPFQCVFKFRVNEGVEPNYGTPKHRLKKGEKSAAASKKKKEEVGTAPPPKKAAKKEEEAKEVVLPVPAAKKRASPEKENVEQKGEEEEKNEEGKDAETGLPLPPSKKGKSVWASKTAPDEEQLQEEGKKEEEKEQQQVLVESNENLANVSALEEEIANLKKSNETVSRERDEFAAMNKKLKTKVKEAEEKDAGTTKAFEAFKAESKEEMEDLDKVIERLTEGNGEKTKEIEEARAKINSMEEEVTEMKAAIAKHNEEYASMETNLKELTQRLETSEKELDEAKSSLEANKDAIERAEKAEENEKAAREECVKYQEISTKASKELNDWADVIGKSETLQANLEEAVKAKEASEKELATMKETLAVSRAAFVEAQKALVLVGERLHVSSDEEEEDDVKVDETMEMDEDDNQTHTTNEEETENGDFHATQVAPPVNEEEEDEKEEEEEDVNGGEEHNEQQAAASAFDPQTQDCVDIEFPATEVQEPAKEDEEEQIQTPAKDDASEENEEEGDDMEAKYASMMKKMTPAPEGAAVVAAAAAACAACDEEEPKEEQEDEELVRSTPIAQALVENAVANIIAADEMVEDDVRKASLPTPFENNKGLGFTQGDEDEEKANEKEEEEEEEKEEEEEEEDLTLCGEDFVEKTEEIPKSALNKAKHFRFPQTPLSPKHLVVEGEENTPASSEGKTFEEGGEKEASQKRSPLATHSPIVLD</sequence>
<accession>K8F2D7</accession>
<feature type="compositionally biased region" description="Basic and acidic residues" evidence="1">
    <location>
        <begin position="263"/>
        <end position="273"/>
    </location>
</feature>
<evidence type="ECO:0000313" key="4">
    <source>
        <dbReference type="Proteomes" id="UP000198341"/>
    </source>
</evidence>
<dbReference type="AlphaFoldDB" id="K8F2D7"/>
<gene>
    <name evidence="3" type="ORF">Bathy03g04770</name>
</gene>
<reference evidence="3 4" key="1">
    <citation type="submission" date="2011-10" db="EMBL/GenBank/DDBJ databases">
        <authorList>
            <person name="Genoscope - CEA"/>
        </authorList>
    </citation>
    <scope>NUCLEOTIDE SEQUENCE [LARGE SCALE GENOMIC DNA]</scope>
    <source>
        <strain evidence="3 4">RCC 1105</strain>
    </source>
</reference>
<dbReference type="Gene3D" id="2.60.200.20">
    <property type="match status" value="1"/>
</dbReference>
<keyword evidence="4" id="KW-1185">Reference proteome</keyword>
<evidence type="ECO:0000256" key="1">
    <source>
        <dbReference type="SAM" id="MobiDB-lite"/>
    </source>
</evidence>
<feature type="domain" description="FHA" evidence="2">
    <location>
        <begin position="56"/>
        <end position="123"/>
    </location>
</feature>
<feature type="compositionally biased region" description="Acidic residues" evidence="1">
    <location>
        <begin position="743"/>
        <end position="770"/>
    </location>
</feature>
<dbReference type="PROSITE" id="PS50006">
    <property type="entry name" value="FHA_DOMAIN"/>
    <property type="match status" value="1"/>
</dbReference>
<dbReference type="RefSeq" id="XP_007514266.1">
    <property type="nucleotide sequence ID" value="XM_007514204.1"/>
</dbReference>
<dbReference type="KEGG" id="bpg:Bathy03g04770"/>
<evidence type="ECO:0000259" key="2">
    <source>
        <dbReference type="PROSITE" id="PS50006"/>
    </source>
</evidence>
<feature type="compositionally biased region" description="Acidic residues" evidence="1">
    <location>
        <begin position="638"/>
        <end position="648"/>
    </location>
</feature>
<feature type="region of interest" description="Disordered" evidence="1">
    <location>
        <begin position="725"/>
        <end position="775"/>
    </location>
</feature>
<name>K8F2D7_9CHLO</name>
<feature type="compositionally biased region" description="Polar residues" evidence="1">
    <location>
        <begin position="594"/>
        <end position="607"/>
    </location>
</feature>
<dbReference type="SMART" id="SM00240">
    <property type="entry name" value="FHA"/>
    <property type="match status" value="1"/>
</dbReference>
<dbReference type="STRING" id="41875.K8F2D7"/>
<feature type="region of interest" description="Disordered" evidence="1">
    <location>
        <begin position="156"/>
        <end position="283"/>
    </location>
</feature>
<feature type="compositionally biased region" description="Acidic residues" evidence="1">
    <location>
        <begin position="526"/>
        <end position="545"/>
    </location>
</feature>
<dbReference type="Proteomes" id="UP000198341">
    <property type="component" value="Chromosome 3"/>
</dbReference>
<organism evidence="3 4">
    <name type="scientific">Bathycoccus prasinos</name>
    <dbReference type="NCBI Taxonomy" id="41875"/>
    <lineage>
        <taxon>Eukaryota</taxon>
        <taxon>Viridiplantae</taxon>
        <taxon>Chlorophyta</taxon>
        <taxon>Mamiellophyceae</taxon>
        <taxon>Mamiellales</taxon>
        <taxon>Bathycoccaceae</taxon>
        <taxon>Bathycoccus</taxon>
    </lineage>
</organism>
<dbReference type="EMBL" id="FO082276">
    <property type="protein sequence ID" value="CCO15703.1"/>
    <property type="molecule type" value="Genomic_DNA"/>
</dbReference>
<dbReference type="InterPro" id="IPR000253">
    <property type="entry name" value="FHA_dom"/>
</dbReference>
<feature type="region of interest" description="Disordered" evidence="1">
    <location>
        <begin position="409"/>
        <end position="444"/>
    </location>
</feature>